<feature type="chain" id="PRO_5034935557" description="Adhesion G-protein coupled receptor G1" evidence="19">
    <location>
        <begin position="20"/>
        <end position="646"/>
    </location>
</feature>
<dbReference type="GO" id="GO:0007399">
    <property type="term" value="P:nervous system development"/>
    <property type="evidence" value="ECO:0007669"/>
    <property type="project" value="UniProtKB-KW"/>
</dbReference>
<dbReference type="InterPro" id="IPR017981">
    <property type="entry name" value="GPCR_2-like_7TM"/>
</dbReference>
<dbReference type="Pfam" id="PF00002">
    <property type="entry name" value="7tm_2"/>
    <property type="match status" value="1"/>
</dbReference>
<evidence type="ECO:0000256" key="19">
    <source>
        <dbReference type="SAM" id="SignalP"/>
    </source>
</evidence>
<evidence type="ECO:0000256" key="1">
    <source>
        <dbReference type="ARBA" id="ARBA00004141"/>
    </source>
</evidence>
<keyword evidence="5" id="KW-0964">Secreted</keyword>
<dbReference type="GeneTree" id="ENSGT00940000160843"/>
<keyword evidence="19" id="KW-0732">Signal</keyword>
<evidence type="ECO:0000256" key="16">
    <source>
        <dbReference type="ARBA" id="ARBA00093505"/>
    </source>
</evidence>
<keyword evidence="6" id="KW-0358">Heparin-binding</keyword>
<keyword evidence="8" id="KW-0221">Differentiation</keyword>
<evidence type="ECO:0000256" key="9">
    <source>
        <dbReference type="ARBA" id="ARBA00022843"/>
    </source>
</evidence>
<dbReference type="InterPro" id="IPR040679">
    <property type="entry name" value="PLL"/>
</dbReference>
<dbReference type="GO" id="GO:0005886">
    <property type="term" value="C:plasma membrane"/>
    <property type="evidence" value="ECO:0007669"/>
    <property type="project" value="TreeGrafter"/>
</dbReference>
<keyword evidence="23" id="KW-1185">Reference proteome</keyword>
<dbReference type="Proteomes" id="UP000694569">
    <property type="component" value="Unplaced"/>
</dbReference>
<dbReference type="OrthoDB" id="8951579at2759"/>
<organism evidence="22 23">
    <name type="scientific">Leptobrachium leishanense</name>
    <name type="common">Leishan spiny toad</name>
    <dbReference type="NCBI Taxonomy" id="445787"/>
    <lineage>
        <taxon>Eukaryota</taxon>
        <taxon>Metazoa</taxon>
        <taxon>Chordata</taxon>
        <taxon>Craniata</taxon>
        <taxon>Vertebrata</taxon>
        <taxon>Euteleostomi</taxon>
        <taxon>Amphibia</taxon>
        <taxon>Batrachia</taxon>
        <taxon>Anura</taxon>
        <taxon>Pelobatoidea</taxon>
        <taxon>Megophryidae</taxon>
        <taxon>Leptobrachium</taxon>
    </lineage>
</organism>
<dbReference type="Gene3D" id="1.20.1070.10">
    <property type="entry name" value="Rhodopsin 7-helix transmembrane proteins"/>
    <property type="match status" value="1"/>
</dbReference>
<dbReference type="Pfam" id="PF01825">
    <property type="entry name" value="GPS"/>
    <property type="match status" value="1"/>
</dbReference>
<dbReference type="InterPro" id="IPR000832">
    <property type="entry name" value="GPCR_2_secretin-like"/>
</dbReference>
<evidence type="ECO:0000259" key="20">
    <source>
        <dbReference type="PROSITE" id="PS50221"/>
    </source>
</evidence>
<keyword evidence="10" id="KW-0130">Cell adhesion</keyword>
<evidence type="ECO:0000256" key="7">
    <source>
        <dbReference type="ARBA" id="ARBA00022692"/>
    </source>
</evidence>
<feature type="signal peptide" evidence="19">
    <location>
        <begin position="1"/>
        <end position="19"/>
    </location>
</feature>
<keyword evidence="14" id="KW-1015">Disulfide bond</keyword>
<dbReference type="Gene3D" id="2.60.220.50">
    <property type="match status" value="1"/>
</dbReference>
<evidence type="ECO:0000313" key="22">
    <source>
        <dbReference type="Ensembl" id="ENSLLEP00000041237.1"/>
    </source>
</evidence>
<keyword evidence="11" id="KW-0524">Neurogenesis</keyword>
<name>A0A8C5QRA0_9ANUR</name>
<reference evidence="22" key="2">
    <citation type="submission" date="2025-09" db="UniProtKB">
        <authorList>
            <consortium name="Ensembl"/>
        </authorList>
    </citation>
    <scope>IDENTIFICATION</scope>
</reference>
<evidence type="ECO:0000256" key="11">
    <source>
        <dbReference type="ARBA" id="ARBA00022902"/>
    </source>
</evidence>
<evidence type="ECO:0000256" key="15">
    <source>
        <dbReference type="ARBA" id="ARBA00033134"/>
    </source>
</evidence>
<keyword evidence="13 18" id="KW-0472">Membrane</keyword>
<dbReference type="PANTHER" id="PTHR12011">
    <property type="entry name" value="ADHESION G-PROTEIN COUPLED RECEPTOR"/>
    <property type="match status" value="1"/>
</dbReference>
<reference evidence="22" key="1">
    <citation type="submission" date="2025-08" db="UniProtKB">
        <authorList>
            <consortium name="Ensembl"/>
        </authorList>
    </citation>
    <scope>IDENTIFICATION</scope>
</reference>
<feature type="compositionally biased region" description="Low complexity" evidence="17">
    <location>
        <begin position="618"/>
        <end position="632"/>
    </location>
</feature>
<sequence>MALLILLSILQGLTPAVHCFSLCGWRTQYNQSAVLQYQGGYEEDTLSIENHMYGLIIRGPYVPSTNIQLQTVPGKYTFCVHWLPGLQVFNLTHGLQNYTVRVTEAPHTKDHTPHLRPKFICTNDTLIVNMTLNGQQRKGSCRFDLHLHDWLNDSRLLEHEMSVVSQILDTEKVHPHRRMLRHWIDATLSRVQFEGERLHFAKGSLQAAVFRLDSPDVLASVPEEMDISMSLPKELFQETATHQPQRLHVVKIRGSSLFHDQANSTVLAEHIIGVSLENRTVSDLCEDVVFIFQHPPVPANHSPVCVFWNESAESWSPDGCRTFPQENQTECRCNHLTYFAVLMQISPQVISEVHLVSLTALTFAGCTISAIAALFTICWGCCSRKVQTNPTLQIHMHLLAAVFLLDVSFVLSALVGALDDRILCKSSAIFLHTAQLCNFTWMAIEGFNLYRLVVKVFEGNFLTTRKLAIVGWGLPILVILIISLTNFENYGAHSIQVDRSSSNSTAMICWLTEPVVHLVLDVGLFGMVLILNLGMLIAMTRCVLHLTPHTRGQEVRHCVTLLALSCMLGLPWGFAFFSFGVLYLPMQYVFSILTSLQGGFIFLWYYTLSQPRGKEPLRSSSYSSATPASPRSEPSVLMSDHRKLLT</sequence>
<proteinExistence type="predicted"/>
<accession>A0A8C5QRA0</accession>
<evidence type="ECO:0000256" key="18">
    <source>
        <dbReference type="SAM" id="Phobius"/>
    </source>
</evidence>
<comment type="subunit">
    <text evidence="16">Heterodimer of 2 chains generated by proteolytic processing; the large extracellular N-terminal fragment (ADGRG1 NT) and the membrane-bound C-terminal fragment (ADGRG1-CT) predominantly remain associated and non-covalently linked. ADGRG1 NT self-associates in a trans-trans manner; the homophilic interaction enhances receptor signaling. Interacts with TGM2. Interacts with heparin; leading to the reduction of ADGRG1 shedding. Interacts with COL3A1. Part of a GPCR-tetraspanin complex at least consisting of ADGRG1, CD81, eventually CD9, and GNA11 in which CD81 is enhancing the association of ADGRG1 with GNA11.</text>
</comment>
<evidence type="ECO:0000313" key="23">
    <source>
        <dbReference type="Proteomes" id="UP000694569"/>
    </source>
</evidence>
<comment type="subcellular location">
    <subcellularLocation>
        <location evidence="2">Membrane raft</location>
    </subcellularLocation>
    <subcellularLocation>
        <location evidence="1">Membrane</location>
        <topology evidence="1">Multi-pass membrane protein</topology>
    </subcellularLocation>
    <subcellularLocation>
        <location evidence="3">Secreted</location>
    </subcellularLocation>
</comment>
<dbReference type="PROSITE" id="PS50261">
    <property type="entry name" value="G_PROTEIN_RECEP_F2_4"/>
    <property type="match status" value="1"/>
</dbReference>
<dbReference type="Pfam" id="PF18587">
    <property type="entry name" value="PLL"/>
    <property type="match status" value="1"/>
</dbReference>
<dbReference type="GO" id="GO:0004930">
    <property type="term" value="F:G protein-coupled receptor activity"/>
    <property type="evidence" value="ECO:0007669"/>
    <property type="project" value="InterPro"/>
</dbReference>
<dbReference type="PANTHER" id="PTHR12011:SF318">
    <property type="entry name" value="ADHESION G-PROTEIN COUPLED RECEPTOR G1"/>
    <property type="match status" value="1"/>
</dbReference>
<dbReference type="GO" id="GO:0030154">
    <property type="term" value="P:cell differentiation"/>
    <property type="evidence" value="ECO:0007669"/>
    <property type="project" value="UniProtKB-KW"/>
</dbReference>
<evidence type="ECO:0000256" key="2">
    <source>
        <dbReference type="ARBA" id="ARBA00004285"/>
    </source>
</evidence>
<dbReference type="AlphaFoldDB" id="A0A8C5QRA0"/>
<dbReference type="InterPro" id="IPR057244">
    <property type="entry name" value="GAIN_B"/>
</dbReference>
<dbReference type="GO" id="GO:0007155">
    <property type="term" value="P:cell adhesion"/>
    <property type="evidence" value="ECO:0007669"/>
    <property type="project" value="UniProtKB-KW"/>
</dbReference>
<feature type="domain" description="GAIN-B" evidence="20">
    <location>
        <begin position="208"/>
        <end position="349"/>
    </location>
</feature>
<feature type="domain" description="G-protein coupled receptors family 2 profile 2" evidence="21">
    <location>
        <begin position="358"/>
        <end position="609"/>
    </location>
</feature>
<evidence type="ECO:0000256" key="17">
    <source>
        <dbReference type="SAM" id="MobiDB-lite"/>
    </source>
</evidence>
<dbReference type="Ensembl" id="ENSLLET00000042895.1">
    <property type="protein sequence ID" value="ENSLLEP00000041237.1"/>
    <property type="gene ID" value="ENSLLEG00000026239.1"/>
</dbReference>
<protein>
    <recommendedName>
        <fullName evidence="4">Adhesion G-protein coupled receptor G1</fullName>
    </recommendedName>
    <alternativeName>
        <fullName evidence="15">G-protein coupled receptor 56</fullName>
    </alternativeName>
</protein>
<evidence type="ECO:0000256" key="5">
    <source>
        <dbReference type="ARBA" id="ARBA00022525"/>
    </source>
</evidence>
<dbReference type="InterPro" id="IPR046338">
    <property type="entry name" value="GAIN_dom_sf"/>
</dbReference>
<evidence type="ECO:0000256" key="10">
    <source>
        <dbReference type="ARBA" id="ARBA00022889"/>
    </source>
</evidence>
<keyword evidence="9" id="KW-0832">Ubl conjugation</keyword>
<feature type="transmembrane region" description="Helical" evidence="18">
    <location>
        <begin position="467"/>
        <end position="487"/>
    </location>
</feature>
<keyword evidence="12 18" id="KW-1133">Transmembrane helix</keyword>
<evidence type="ECO:0000256" key="6">
    <source>
        <dbReference type="ARBA" id="ARBA00022674"/>
    </source>
</evidence>
<feature type="region of interest" description="Disordered" evidence="17">
    <location>
        <begin position="617"/>
        <end position="646"/>
    </location>
</feature>
<dbReference type="GO" id="GO:0007166">
    <property type="term" value="P:cell surface receptor signaling pathway"/>
    <property type="evidence" value="ECO:0007669"/>
    <property type="project" value="InterPro"/>
</dbReference>
<dbReference type="GO" id="GO:0005576">
    <property type="term" value="C:extracellular region"/>
    <property type="evidence" value="ECO:0007669"/>
    <property type="project" value="UniProtKB-SubCell"/>
</dbReference>
<feature type="transmembrane region" description="Helical" evidence="18">
    <location>
        <begin position="394"/>
        <end position="417"/>
    </location>
</feature>
<dbReference type="InterPro" id="IPR000203">
    <property type="entry name" value="GPS"/>
</dbReference>
<evidence type="ECO:0000256" key="13">
    <source>
        <dbReference type="ARBA" id="ARBA00023136"/>
    </source>
</evidence>
<feature type="transmembrane region" description="Helical" evidence="18">
    <location>
        <begin position="588"/>
        <end position="608"/>
    </location>
</feature>
<dbReference type="GO" id="GO:0008201">
    <property type="term" value="F:heparin binding"/>
    <property type="evidence" value="ECO:0007669"/>
    <property type="project" value="UniProtKB-KW"/>
</dbReference>
<dbReference type="SMART" id="SM00303">
    <property type="entry name" value="GPS"/>
    <property type="match status" value="1"/>
</dbReference>
<evidence type="ECO:0000256" key="3">
    <source>
        <dbReference type="ARBA" id="ARBA00004613"/>
    </source>
</evidence>
<keyword evidence="7 18" id="KW-0812">Transmembrane</keyword>
<feature type="transmembrane region" description="Helical" evidence="18">
    <location>
        <begin position="515"/>
        <end position="538"/>
    </location>
</feature>
<feature type="transmembrane region" description="Helical" evidence="18">
    <location>
        <begin position="429"/>
        <end position="447"/>
    </location>
</feature>
<feature type="transmembrane region" description="Helical" evidence="18">
    <location>
        <begin position="355"/>
        <end position="382"/>
    </location>
</feature>
<evidence type="ECO:0000256" key="12">
    <source>
        <dbReference type="ARBA" id="ARBA00022989"/>
    </source>
</evidence>
<evidence type="ECO:0000259" key="21">
    <source>
        <dbReference type="PROSITE" id="PS50261"/>
    </source>
</evidence>
<gene>
    <name evidence="22" type="primary">ADGRG1</name>
</gene>
<feature type="transmembrane region" description="Helical" evidence="18">
    <location>
        <begin position="559"/>
        <end position="582"/>
    </location>
</feature>
<evidence type="ECO:0000256" key="4">
    <source>
        <dbReference type="ARBA" id="ARBA00019701"/>
    </source>
</evidence>
<dbReference type="PROSITE" id="PS50221">
    <property type="entry name" value="GAIN_B"/>
    <property type="match status" value="1"/>
</dbReference>
<evidence type="ECO:0000256" key="8">
    <source>
        <dbReference type="ARBA" id="ARBA00022782"/>
    </source>
</evidence>
<dbReference type="GO" id="GO:0007189">
    <property type="term" value="P:adenylate cyclase-activating G protein-coupled receptor signaling pathway"/>
    <property type="evidence" value="ECO:0007669"/>
    <property type="project" value="TreeGrafter"/>
</dbReference>
<evidence type="ECO:0000256" key="14">
    <source>
        <dbReference type="ARBA" id="ARBA00023157"/>
    </source>
</evidence>
<dbReference type="PRINTS" id="PR00249">
    <property type="entry name" value="GPCRSECRETIN"/>
</dbReference>
<dbReference type="GO" id="GO:0045121">
    <property type="term" value="C:membrane raft"/>
    <property type="evidence" value="ECO:0007669"/>
    <property type="project" value="UniProtKB-SubCell"/>
</dbReference>